<proteinExistence type="predicted"/>
<gene>
    <name evidence="1" type="ORF">GCM10008917_11080</name>
</gene>
<evidence type="ECO:0000313" key="1">
    <source>
        <dbReference type="EMBL" id="GAA0863089.1"/>
    </source>
</evidence>
<sequence>MCINLYKNKTTSSNQILDKDYDLLRKIYTSIDNNNMENIKLFTQELIDQHSEKNNNDISYLEEALNNLK</sequence>
<dbReference type="Proteomes" id="UP001400965">
    <property type="component" value="Unassembled WGS sequence"/>
</dbReference>
<protein>
    <submittedName>
        <fullName evidence="1">Uncharacterized protein</fullName>
    </submittedName>
</protein>
<dbReference type="RefSeq" id="WP_346043613.1">
    <property type="nucleotide sequence ID" value="NZ_BAAACP010000005.1"/>
</dbReference>
<organism evidence="1 2">
    <name type="scientific">Paraclostridium tenue</name>
    <dbReference type="NCBI Taxonomy" id="1737"/>
    <lineage>
        <taxon>Bacteria</taxon>
        <taxon>Bacillati</taxon>
        <taxon>Bacillota</taxon>
        <taxon>Clostridia</taxon>
        <taxon>Peptostreptococcales</taxon>
        <taxon>Peptostreptococcaceae</taxon>
        <taxon>Paraclostridium</taxon>
    </lineage>
</organism>
<accession>A0ABP3XBP0</accession>
<evidence type="ECO:0000313" key="2">
    <source>
        <dbReference type="Proteomes" id="UP001400965"/>
    </source>
</evidence>
<dbReference type="EMBL" id="BAAACP010000005">
    <property type="protein sequence ID" value="GAA0863089.1"/>
    <property type="molecule type" value="Genomic_DNA"/>
</dbReference>
<keyword evidence="2" id="KW-1185">Reference proteome</keyword>
<reference evidence="2" key="1">
    <citation type="journal article" date="2019" name="Int. J. Syst. Evol. Microbiol.">
        <title>The Global Catalogue of Microorganisms (GCM) 10K type strain sequencing project: providing services to taxonomists for standard genome sequencing and annotation.</title>
        <authorList>
            <consortium name="The Broad Institute Genomics Platform"/>
            <consortium name="The Broad Institute Genome Sequencing Center for Infectious Disease"/>
            <person name="Wu L."/>
            <person name="Ma J."/>
        </authorList>
    </citation>
    <scope>NUCLEOTIDE SEQUENCE [LARGE SCALE GENOMIC DNA]</scope>
    <source>
        <strain evidence="2">JCM 6486</strain>
    </source>
</reference>
<name>A0ABP3XBP0_9FIRM</name>
<comment type="caution">
    <text evidence="1">The sequence shown here is derived from an EMBL/GenBank/DDBJ whole genome shotgun (WGS) entry which is preliminary data.</text>
</comment>